<dbReference type="GO" id="GO:0097169">
    <property type="term" value="C:AIM2 inflammasome complex"/>
    <property type="evidence" value="ECO:0007669"/>
    <property type="project" value="TreeGrafter"/>
</dbReference>
<dbReference type="GO" id="GO:0072559">
    <property type="term" value="C:NLRP3 inflammasome complex"/>
    <property type="evidence" value="ECO:0007669"/>
    <property type="project" value="TreeGrafter"/>
</dbReference>
<sequence>MAGLPKAKKMLCLMIVNDTFVTKVSRKGALEQAKELKSTLKNHCSCEVVLEKNLTVGEMQTAVDNLVNGTTANLADIDTVWLVLSSHGDWELFPNSDNPTHQADVIWGTDDTVPIHLLTKQLQKTGKPCAIVSQVCRGDQFAAVGEVTVDEHGDAVSYKETKPKYRKTDRERAENTWPEIDSYFNDQIMLCSSLPGNYSFRRPLFSALIQVLKKENLSTTDVKTLFGKTCQKVKDDFKSKILINYLRTEKCQLFTTTNCFPTYI</sequence>
<dbReference type="InterPro" id="IPR001309">
    <property type="entry name" value="Pept_C14_p20"/>
</dbReference>
<dbReference type="EMBL" id="KB299138">
    <property type="protein sequence ID" value="ELU08328.1"/>
    <property type="molecule type" value="Genomic_DNA"/>
</dbReference>
<organism evidence="3">
    <name type="scientific">Capitella teleta</name>
    <name type="common">Polychaete worm</name>
    <dbReference type="NCBI Taxonomy" id="283909"/>
    <lineage>
        <taxon>Eukaryota</taxon>
        <taxon>Metazoa</taxon>
        <taxon>Spiralia</taxon>
        <taxon>Lophotrochozoa</taxon>
        <taxon>Annelida</taxon>
        <taxon>Polychaeta</taxon>
        <taxon>Sedentaria</taxon>
        <taxon>Scolecida</taxon>
        <taxon>Capitellidae</taxon>
        <taxon>Capitella</taxon>
    </lineage>
</organism>
<dbReference type="PANTHER" id="PTHR47901">
    <property type="entry name" value="CASPASE RECRUITMENT DOMAIN-CONTAINING PROTEIN 18"/>
    <property type="match status" value="1"/>
</dbReference>
<accession>R7UQD6</accession>
<proteinExistence type="inferred from homology"/>
<evidence type="ECO:0000256" key="1">
    <source>
        <dbReference type="ARBA" id="ARBA00010134"/>
    </source>
</evidence>
<reference evidence="3 5" key="2">
    <citation type="journal article" date="2013" name="Nature">
        <title>Insights into bilaterian evolution from three spiralian genomes.</title>
        <authorList>
            <person name="Simakov O."/>
            <person name="Marletaz F."/>
            <person name="Cho S.J."/>
            <person name="Edsinger-Gonzales E."/>
            <person name="Havlak P."/>
            <person name="Hellsten U."/>
            <person name="Kuo D.H."/>
            <person name="Larsson T."/>
            <person name="Lv J."/>
            <person name="Arendt D."/>
            <person name="Savage R."/>
            <person name="Osoegawa K."/>
            <person name="de Jong P."/>
            <person name="Grimwood J."/>
            <person name="Chapman J.A."/>
            <person name="Shapiro H."/>
            <person name="Aerts A."/>
            <person name="Otillar R.P."/>
            <person name="Terry A.Y."/>
            <person name="Boore J.L."/>
            <person name="Grigoriev I.V."/>
            <person name="Lindberg D.R."/>
            <person name="Seaver E.C."/>
            <person name="Weisblat D.A."/>
            <person name="Putnam N.H."/>
            <person name="Rokhsar D.S."/>
        </authorList>
    </citation>
    <scope>NUCLEOTIDE SEQUENCE</scope>
    <source>
        <strain evidence="3 5">I ESC-2004</strain>
    </source>
</reference>
<dbReference type="InterPro" id="IPR002398">
    <property type="entry name" value="Pept_C14"/>
</dbReference>
<reference evidence="5" key="1">
    <citation type="submission" date="2012-12" db="EMBL/GenBank/DDBJ databases">
        <authorList>
            <person name="Hellsten U."/>
            <person name="Grimwood J."/>
            <person name="Chapman J.A."/>
            <person name="Shapiro H."/>
            <person name="Aerts A."/>
            <person name="Otillar R.P."/>
            <person name="Terry A.Y."/>
            <person name="Boore J.L."/>
            <person name="Simakov O."/>
            <person name="Marletaz F."/>
            <person name="Cho S.-J."/>
            <person name="Edsinger-Gonzales E."/>
            <person name="Havlak P."/>
            <person name="Kuo D.-H."/>
            <person name="Larsson T."/>
            <person name="Lv J."/>
            <person name="Arendt D."/>
            <person name="Savage R."/>
            <person name="Osoegawa K."/>
            <person name="de Jong P."/>
            <person name="Lindberg D.R."/>
            <person name="Seaver E.C."/>
            <person name="Weisblat D.A."/>
            <person name="Putnam N.H."/>
            <person name="Grigoriev I.V."/>
            <person name="Rokhsar D.S."/>
        </authorList>
    </citation>
    <scope>NUCLEOTIDE SEQUENCE</scope>
    <source>
        <strain evidence="5">I ESC-2004</strain>
    </source>
</reference>
<protein>
    <recommendedName>
        <fullName evidence="2">Caspase family p20 domain-containing protein</fullName>
    </recommendedName>
</protein>
<dbReference type="AlphaFoldDB" id="R7UQD6"/>
<evidence type="ECO:0000259" key="2">
    <source>
        <dbReference type="PROSITE" id="PS50208"/>
    </source>
</evidence>
<dbReference type="PANTHER" id="PTHR47901:SF3">
    <property type="entry name" value="CASPASE-1"/>
    <property type="match status" value="1"/>
</dbReference>
<dbReference type="Pfam" id="PF00656">
    <property type="entry name" value="Peptidase_C14"/>
    <property type="match status" value="1"/>
</dbReference>
<comment type="similarity">
    <text evidence="1">Belongs to the peptidase C14A family.</text>
</comment>
<gene>
    <name evidence="3" type="ORF">CAPTEDRAFT_221997</name>
</gene>
<dbReference type="SMART" id="SM00115">
    <property type="entry name" value="CASc"/>
    <property type="match status" value="1"/>
</dbReference>
<reference evidence="4" key="3">
    <citation type="submission" date="2015-06" db="UniProtKB">
        <authorList>
            <consortium name="EnsemblMetazoa"/>
        </authorList>
    </citation>
    <scope>IDENTIFICATION</scope>
</reference>
<dbReference type="InterPro" id="IPR015917">
    <property type="entry name" value="Pept_C14A"/>
</dbReference>
<feature type="domain" description="Caspase family p20" evidence="2">
    <location>
        <begin position="8"/>
        <end position="140"/>
    </location>
</feature>
<dbReference type="EnsemblMetazoa" id="CapteT221997">
    <property type="protein sequence ID" value="CapteP221997"/>
    <property type="gene ID" value="CapteG221997"/>
</dbReference>
<dbReference type="GO" id="GO:0004197">
    <property type="term" value="F:cysteine-type endopeptidase activity"/>
    <property type="evidence" value="ECO:0007669"/>
    <property type="project" value="InterPro"/>
</dbReference>
<keyword evidence="5" id="KW-1185">Reference proteome</keyword>
<dbReference type="InterPro" id="IPR011600">
    <property type="entry name" value="Pept_C14_caspase"/>
</dbReference>
<evidence type="ECO:0000313" key="4">
    <source>
        <dbReference type="EnsemblMetazoa" id="CapteP221997"/>
    </source>
</evidence>
<dbReference type="Gene3D" id="3.40.50.1460">
    <property type="match status" value="1"/>
</dbReference>
<name>R7UQD6_CAPTE</name>
<dbReference type="HOGENOM" id="CLU_064159_0_0_1"/>
<dbReference type="Proteomes" id="UP000014760">
    <property type="component" value="Unassembled WGS sequence"/>
</dbReference>
<dbReference type="SUPFAM" id="SSF52129">
    <property type="entry name" value="Caspase-like"/>
    <property type="match status" value="1"/>
</dbReference>
<dbReference type="PROSITE" id="PS50208">
    <property type="entry name" value="CASPASE_P20"/>
    <property type="match status" value="1"/>
</dbReference>
<dbReference type="EMBL" id="AMQN01006791">
    <property type="status" value="NOT_ANNOTATED_CDS"/>
    <property type="molecule type" value="Genomic_DNA"/>
</dbReference>
<evidence type="ECO:0000313" key="5">
    <source>
        <dbReference type="Proteomes" id="UP000014760"/>
    </source>
</evidence>
<evidence type="ECO:0000313" key="3">
    <source>
        <dbReference type="EMBL" id="ELU08328.1"/>
    </source>
</evidence>
<dbReference type="GO" id="GO:0072557">
    <property type="term" value="C:IPAF inflammasome complex"/>
    <property type="evidence" value="ECO:0007669"/>
    <property type="project" value="TreeGrafter"/>
</dbReference>
<dbReference type="GO" id="GO:0006508">
    <property type="term" value="P:proteolysis"/>
    <property type="evidence" value="ECO:0007669"/>
    <property type="project" value="InterPro"/>
</dbReference>
<dbReference type="InterPro" id="IPR029030">
    <property type="entry name" value="Caspase-like_dom_sf"/>
</dbReference>